<dbReference type="GO" id="GO:0005634">
    <property type="term" value="C:nucleus"/>
    <property type="evidence" value="ECO:0007669"/>
    <property type="project" value="UniProtKB-SubCell"/>
</dbReference>
<evidence type="ECO:0000256" key="9">
    <source>
        <dbReference type="ARBA" id="ARBA00022763"/>
    </source>
</evidence>
<keyword evidence="16" id="KW-0779">Telomere</keyword>
<feature type="compositionally biased region" description="Acidic residues" evidence="17">
    <location>
        <begin position="203"/>
        <end position="220"/>
    </location>
</feature>
<evidence type="ECO:0000256" key="7">
    <source>
        <dbReference type="ARBA" id="ARBA00022679"/>
    </source>
</evidence>
<dbReference type="InterPro" id="IPR000403">
    <property type="entry name" value="PI3/4_kinase_cat_dom"/>
</dbReference>
<dbReference type="Pfam" id="PF00454">
    <property type="entry name" value="PI3_PI4_kinase"/>
    <property type="match status" value="1"/>
</dbReference>
<keyword evidence="8 16" id="KW-0547">Nucleotide-binding</keyword>
<evidence type="ECO:0000256" key="14">
    <source>
        <dbReference type="ARBA" id="ARBA00047899"/>
    </source>
</evidence>
<dbReference type="PANTHER" id="PTHR37079:SF4">
    <property type="entry name" value="SERINE_THREONINE-PROTEIN KINASE ATM"/>
    <property type="match status" value="1"/>
</dbReference>
<dbReference type="Pfam" id="PF02260">
    <property type="entry name" value="FATC"/>
    <property type="match status" value="1"/>
</dbReference>
<dbReference type="GO" id="GO:0006281">
    <property type="term" value="P:DNA repair"/>
    <property type="evidence" value="ECO:0007669"/>
    <property type="project" value="InterPro"/>
</dbReference>
<evidence type="ECO:0000256" key="11">
    <source>
        <dbReference type="ARBA" id="ARBA00022840"/>
    </source>
</evidence>
<sequence>MSNLTALKSIIENLKSDKVKQRQDALVALREAFSQDRVLASLQYNEEGNRLPKHWLAIFQALFSTVQIEKKASTQRTKSGPSTAASLRRLSEAASTVRWLIERTVQFMTKTIARVVFSHLISMLPSRPTADAELFTPVALDYAKALKCLVSYTPHLEHLDDDMWISIVQMSFNVILDEPIQSRFAGKYVGAEDEDEARQVDSDMYEDDSEEMDEDMDGTDSDNLSSLATANDKKRRRTPAATPSTSKKRPRTHSPPTPIQSPRNAPGIYRTPVSLEQVEFASLLSIMIGSPIAPILRFSNLPSAILQRLEQFLQRYPSDSSLLHDFLSILSSTLSHISLNKKFEVAKFSRSAWSALVGLWGTKDKSIKAGIIDILRQLLPFTMCPVEIKRSKLPQFDCAKEFGRLKDLLAGETENRWGIAGLSLDALRLQNIGFDEEDKQSNEIFVAKTFRAGWNFDADQALSWAVLELYANCVGQLYQFSESMDSTYGTGLSRTGIKRKPVDPVLSILNLIHSVTLPTTRCYHLQTLLFVIDHYWSTLHSKLKEQIVDTLLQNVVAEHAVVQSWVFLNFTAVIQAEGSLARRLMPTTIDIMKWDSIWTHAVRRVNVPAICRAACHAGYTILFSHPYISKSSTASLSSHRILSEIETLTKDMDIQGPPYPFDSVCRFLSQCLLIASQDSRLYRMHLEDKIASWLVDAWEITGNKMKMPTNTVADILFLLETICGLSKRSGLVVQPLIPQSQITDTILKENKVRVVQDYVLHAKLPPFVLNNDPVPNLLSAKSFSTHNNHPSDSSQLAVSNVRARKMSSFLLHSLEALIERWNATKDSGIHPTIETTRQSIDIAIIGIIFETLLSLNGTPSNRQVVQSSAKLLSALVVLINDTRWSITERLLLAHSLEILTGNDHTIQVDDFHGPLGVPGGHSGIKAQVLLKLLHSHHSGPAEDTRESHHVLRMIWQNVDLQDALDLATSTLRATMSELLLGKSVSSNGFGKDQEDHDGFGSIRTAHQSSTLDGGESSDRPIEHIFRICIGVLSYGPFLQSLSAEANQDKDLARSILEGANTRPERFVVICPIYLNALRQGILHLSTKQLSDFFDVFGNLLRRYPFSRNERFHRLVIYLLMSSIGKWEGKDPMNQKVRSQFRDLSSWLCRTFVVDENKKVPLGFRSWILRDAFAQFLDEYLLVDSDEKFWPGQNAQEFPTSMLLAMNTDHDTRVRFRVATIMSNLSSERGTDTYGRIADSLPIDLDAFEHILTRLLALGNIMIVNSALRGGSYWHLLEASLYHEAYSTHIESILMGVSTRLGISPFSALFEAYMTQIVHCVNATDKDFMHFPPQILGYHDRKQFSEATFRVLAPTHILHDRIEEFGRHCKMVQKPLSKGVEDCFGEIVGFWILESLGNIPQHLDPLAELDAFIQGKLSDTSNFKSLCEENMDGIVIQLFRSLGDQDCSDNGPMASALQQHDDGNRSMRTFVRANIFRRFDTFSTHPPNRPMYHTQTVLDGLALLKKTYPSAFSVATTYHVIQGLMNEIHRTPLVNEQLRLVNALTLWLAIQHQDMQDVIIHQVILQGATLLISQWDLARSAQSLLDLVFRHYKNVNVKDARFSNAFIRICSIAHDYVTNAHDTAISKLGQDLQSWVDEQALEMSKASTTDNAIMRALPAWPRLPSSELLPLFDQTSLQSLISVLEDHQITSNKFRIVRRFKEQTERYGYDNDDEFANTYFWRFKDCMPLPEMLQEQDLESFADLIFLHHGHIQSFDVELHNLNKARTRHVRNLKSKPTPNESKIDPARDAITLALLIMLEDEKPVNVYNAYSTLRFIAAVSSTPSQELGLSHENRTALKLFKVHRRSPLTLQVVPMADLLKSDAYIEAATNFPRWISLMTILLSNNLSKINLFYGQLSSILTSDTNFAEEVFPILVFTLLHSDRDGVQSFKKILSEYFSLILLSGSTDNACLRAIVDVVLHLRYFLPYPTDRLSYNHWLEIDFTLLAKSAISCGAYTTALLFVELAAEEGAKTLQENNIVENVLYDIYAHIDEPDGFYGIKTQDLHQFLIRRFHHEHQWDKAFRFHGATLEAGINANLGQQGLIDSFHSFGFDHLAVDTLQKITDDFSSDSKLSAINFELGWRTENWDLPDQSHAPRSPLYRALRAIHRERDPIAVEDIIKASLRQEVGRLRSLGSENLTEIRAVSRDLMSLSQIKEWWKTIGQELRPDDVPKEWHNLADMDTRFEFADLEQIMATRISLVRSVRKKEERRQIGTLISPSVRSLRDVEKRCLIRLSEAARSSGKIQIALNSIVKAQKLDSMPTSNVSAEFAHVLWVHKEEKMAVQYLKNVVEVTTAGDTSWDLEQKALWLSSLGTWTSEAYLAKPTEIWDQYFFPAVDLLEQLRELQQPITEASQATVYRECAMFAERQYHTTLKSPDALRWKVYVDRKKREIEDRSQEMATIPEGTVRYKELTREQANANKILSEDSELFNRHNTLRESFLKQAIEMHSRCLGVSSGYDNDSAVRFCSLWFANFDDLSILEAVRQGIERIPSHKLVFLAHQLTARVAHSSVTTLPPAQQNLQDLVLRMCREHPFHSLYQVYCSADHIPPDFNRRQSGRGSSQTTQSTQTERGAAASNILNRLRDDPITGQRVRDVEQICDAIVEWAVFPISKKDAYKNKASYDVPSAMKILRIQNMKVPVSTARIPVDPSMKYDNCAWLKCYSRTFSTAGGVNLPKICKCQDMEGRAYKQLFKGEGKDDLRQDAVMEQVFDLVNSLLKQDRETRRRHLQVRDYKVIPLNSTAGLLEFVGNTTTLRDWLGAAHIKYRPQDEKPQIVADKIRKYQALYAHRPDKQRDAYEHVKKNFKPVFRHYFTENHKNPISWFKMRLRYTRSVATTSIVGHVLGLGDRHVSNILIDNGTGDVVHIDLGIAFDQGRRLPIPERVPFRMTADIIDGMGISGTSGVFQRCAEETLRVLRDESGVIMTVLEVFKHDPLHTWTASETKVMQAQSEAPIAAPIVQDAARFNMGIGIDINSGSAEEAADRALSSVARKLDKSLSVESTVNELVAEATDLQNLATIYHGWSPHL</sequence>
<dbReference type="Pfam" id="PF11640">
    <property type="entry name" value="TAN"/>
    <property type="match status" value="1"/>
</dbReference>
<keyword evidence="10 16" id="KW-0418">Kinase</keyword>
<dbReference type="InterPro" id="IPR016024">
    <property type="entry name" value="ARM-type_fold"/>
</dbReference>
<dbReference type="Pfam" id="PF02259">
    <property type="entry name" value="FAT"/>
    <property type="match status" value="1"/>
</dbReference>
<evidence type="ECO:0000256" key="13">
    <source>
        <dbReference type="ARBA" id="ARBA00025079"/>
    </source>
</evidence>
<evidence type="ECO:0000256" key="12">
    <source>
        <dbReference type="ARBA" id="ARBA00023242"/>
    </source>
</evidence>
<feature type="region of interest" description="Disordered" evidence="17">
    <location>
        <begin position="192"/>
        <end position="268"/>
    </location>
</feature>
<evidence type="ECO:0000256" key="15">
    <source>
        <dbReference type="ARBA" id="ARBA00048679"/>
    </source>
</evidence>
<dbReference type="InterPro" id="IPR003151">
    <property type="entry name" value="PIK-rel_kinase_FAT"/>
</dbReference>
<organism evidence="21">
    <name type="scientific">Psilocybe cubensis</name>
    <name type="common">Psychedelic mushroom</name>
    <name type="synonym">Stropharia cubensis</name>
    <dbReference type="NCBI Taxonomy" id="181762"/>
    <lineage>
        <taxon>Eukaryota</taxon>
        <taxon>Fungi</taxon>
        <taxon>Dikarya</taxon>
        <taxon>Basidiomycota</taxon>
        <taxon>Agaricomycotina</taxon>
        <taxon>Agaricomycetes</taxon>
        <taxon>Agaricomycetidae</taxon>
        <taxon>Agaricales</taxon>
        <taxon>Agaricineae</taxon>
        <taxon>Strophariaceae</taxon>
        <taxon>Psilocybe</taxon>
    </lineage>
</organism>
<dbReference type="PROSITE" id="PS50290">
    <property type="entry name" value="PI3_4_KINASE_3"/>
    <property type="match status" value="1"/>
</dbReference>
<dbReference type="CDD" id="cd05171">
    <property type="entry name" value="PIKKc_ATM"/>
    <property type="match status" value="1"/>
</dbReference>
<evidence type="ECO:0000256" key="10">
    <source>
        <dbReference type="ARBA" id="ARBA00022777"/>
    </source>
</evidence>
<evidence type="ECO:0000256" key="3">
    <source>
        <dbReference type="ARBA" id="ARBA00011370"/>
    </source>
</evidence>
<keyword evidence="11 16" id="KW-0067">ATP-binding</keyword>
<comment type="catalytic activity">
    <reaction evidence="14 16">
        <text>L-threonyl-[protein] + ATP = O-phospho-L-threonyl-[protein] + ADP + H(+)</text>
        <dbReference type="Rhea" id="RHEA:46608"/>
        <dbReference type="Rhea" id="RHEA-COMP:11060"/>
        <dbReference type="Rhea" id="RHEA-COMP:11605"/>
        <dbReference type="ChEBI" id="CHEBI:15378"/>
        <dbReference type="ChEBI" id="CHEBI:30013"/>
        <dbReference type="ChEBI" id="CHEBI:30616"/>
        <dbReference type="ChEBI" id="CHEBI:61977"/>
        <dbReference type="ChEBI" id="CHEBI:456216"/>
        <dbReference type="EC" id="2.7.11.1"/>
    </reaction>
</comment>
<feature type="domain" description="FATC" evidence="20">
    <location>
        <begin position="3034"/>
        <end position="3066"/>
    </location>
</feature>
<dbReference type="SUPFAM" id="SSF56112">
    <property type="entry name" value="Protein kinase-like (PK-like)"/>
    <property type="match status" value="1"/>
</dbReference>
<comment type="function">
    <text evidence="13 16">Serine/threonine protein kinase which activates checkpoint signaling upon genotoxic stresses such as ionizing radiation (IR), ultraviolet light (UV), or DNA replication stalling, thereby acting as a DNA damage sensor. Recognizes the substrate consensus sequence [ST]-Q. Phosphorylates histone H2A to form H2AS128ph (gamma-H2A) at sites of DNA damage, involved in the regulation of DNA damage response mechanism. Required for the control of telomere length and genome stability.</text>
</comment>
<evidence type="ECO:0000256" key="8">
    <source>
        <dbReference type="ARBA" id="ARBA00022741"/>
    </source>
</evidence>
<dbReference type="InterPro" id="IPR003152">
    <property type="entry name" value="FATC_dom"/>
</dbReference>
<keyword evidence="16" id="KW-0158">Chromosome</keyword>
<dbReference type="GO" id="GO:0035556">
    <property type="term" value="P:intracellular signal transduction"/>
    <property type="evidence" value="ECO:0007669"/>
    <property type="project" value="UniProtKB-ARBA"/>
</dbReference>
<evidence type="ECO:0000259" key="20">
    <source>
        <dbReference type="PROSITE" id="PS51190"/>
    </source>
</evidence>
<dbReference type="PROSITE" id="PS00916">
    <property type="entry name" value="PI3_4_KINASE_2"/>
    <property type="match status" value="1"/>
</dbReference>
<dbReference type="SMART" id="SM01343">
    <property type="entry name" value="FATC"/>
    <property type="match status" value="1"/>
</dbReference>
<gene>
    <name evidence="21" type="ORF">JR316_008483</name>
</gene>
<comment type="subunit">
    <text evidence="3">Associates with DNA double-strand breaks.</text>
</comment>
<protein>
    <recommendedName>
        <fullName evidence="5 16">Serine/threonine-protein kinase Tel1</fullName>
        <ecNumber evidence="4 16">2.7.11.1</ecNumber>
    </recommendedName>
</protein>
<keyword evidence="16" id="KW-0156">Chromatin regulator</keyword>
<evidence type="ECO:0000256" key="16">
    <source>
        <dbReference type="RuleBase" id="RU365027"/>
    </source>
</evidence>
<accession>A0A8H8CI63</accession>
<dbReference type="InterPro" id="IPR044107">
    <property type="entry name" value="PIKKc_ATM"/>
</dbReference>
<keyword evidence="12 16" id="KW-0539">Nucleus</keyword>
<dbReference type="PANTHER" id="PTHR37079">
    <property type="entry name" value="SERINE/THREONINE-PROTEIN KINASE ATM"/>
    <property type="match status" value="1"/>
</dbReference>
<comment type="catalytic activity">
    <reaction evidence="15">
        <text>L-seryl-[protein] + ATP = O-phospho-L-seryl-[protein] + ADP + H(+)</text>
        <dbReference type="Rhea" id="RHEA:17989"/>
        <dbReference type="Rhea" id="RHEA-COMP:9863"/>
        <dbReference type="Rhea" id="RHEA-COMP:11604"/>
        <dbReference type="ChEBI" id="CHEBI:15378"/>
        <dbReference type="ChEBI" id="CHEBI:29999"/>
        <dbReference type="ChEBI" id="CHEBI:30616"/>
        <dbReference type="ChEBI" id="CHEBI:83421"/>
        <dbReference type="ChEBI" id="CHEBI:456216"/>
        <dbReference type="EC" id="2.7.11.1"/>
    </reaction>
</comment>
<dbReference type="GO" id="GO:0005524">
    <property type="term" value="F:ATP binding"/>
    <property type="evidence" value="ECO:0007669"/>
    <property type="project" value="UniProtKB-KW"/>
</dbReference>
<feature type="domain" description="PI3K/PI4K catalytic" evidence="18">
    <location>
        <begin position="2702"/>
        <end position="3029"/>
    </location>
</feature>
<evidence type="ECO:0000256" key="5">
    <source>
        <dbReference type="ARBA" id="ARBA00014619"/>
    </source>
</evidence>
<dbReference type="InterPro" id="IPR011009">
    <property type="entry name" value="Kinase-like_dom_sf"/>
</dbReference>
<evidence type="ECO:0000259" key="19">
    <source>
        <dbReference type="PROSITE" id="PS51189"/>
    </source>
</evidence>
<keyword evidence="9 16" id="KW-0227">DNA damage</keyword>
<evidence type="ECO:0000313" key="21">
    <source>
        <dbReference type="EMBL" id="KAG5166398.1"/>
    </source>
</evidence>
<dbReference type="Pfam" id="PF25030">
    <property type="entry name" value="M-HEAT_ATR"/>
    <property type="match status" value="1"/>
</dbReference>
<dbReference type="InterPro" id="IPR056802">
    <property type="entry name" value="ATR-like_M-HEAT"/>
</dbReference>
<dbReference type="InterPro" id="IPR014009">
    <property type="entry name" value="PIK_FAT"/>
</dbReference>
<proteinExistence type="inferred from homology"/>
<reference evidence="21" key="1">
    <citation type="submission" date="2021-02" db="EMBL/GenBank/DDBJ databases">
        <title>Psilocybe cubensis genome.</title>
        <authorList>
            <person name="Mckernan K.J."/>
            <person name="Crawford S."/>
            <person name="Trippe A."/>
            <person name="Kane L.T."/>
            <person name="Mclaughlin S."/>
        </authorList>
    </citation>
    <scope>NUCLEOTIDE SEQUENCE [LARGE SCALE GENOMIC DNA]</scope>
    <source>
        <strain evidence="21">MGC-MH-2018</strain>
    </source>
</reference>
<dbReference type="EC" id="2.7.11.1" evidence="4 16"/>
<dbReference type="Gene3D" id="3.30.1010.10">
    <property type="entry name" value="Phosphatidylinositol 3-kinase Catalytic Subunit, Chain A, domain 4"/>
    <property type="match status" value="1"/>
</dbReference>
<dbReference type="SUPFAM" id="SSF48371">
    <property type="entry name" value="ARM repeat"/>
    <property type="match status" value="1"/>
</dbReference>
<keyword evidence="6 16" id="KW-0723">Serine/threonine-protein kinase</keyword>
<comment type="similarity">
    <text evidence="2 16">Belongs to the PI3/PI4-kinase family. ATM subfamily.</text>
</comment>
<evidence type="ECO:0000256" key="4">
    <source>
        <dbReference type="ARBA" id="ARBA00012513"/>
    </source>
</evidence>
<dbReference type="GO" id="GO:0006325">
    <property type="term" value="P:chromatin organization"/>
    <property type="evidence" value="ECO:0007669"/>
    <property type="project" value="UniProtKB-KW"/>
</dbReference>
<dbReference type="Gene3D" id="1.10.1070.11">
    <property type="entry name" value="Phosphatidylinositol 3-/4-kinase, catalytic domain"/>
    <property type="match status" value="1"/>
</dbReference>
<feature type="domain" description="FAT" evidence="19">
    <location>
        <begin position="1984"/>
        <end position="2586"/>
    </location>
</feature>
<dbReference type="GO" id="GO:0004674">
    <property type="term" value="F:protein serine/threonine kinase activity"/>
    <property type="evidence" value="ECO:0007669"/>
    <property type="project" value="UniProtKB-KW"/>
</dbReference>
<keyword evidence="7 16" id="KW-0808">Transferase</keyword>
<feature type="region of interest" description="Disordered" evidence="17">
    <location>
        <begin position="2591"/>
        <end position="2617"/>
    </location>
</feature>
<dbReference type="EMBL" id="JAFIQS010000008">
    <property type="protein sequence ID" value="KAG5166398.1"/>
    <property type="molecule type" value="Genomic_DNA"/>
</dbReference>
<dbReference type="InterPro" id="IPR038980">
    <property type="entry name" value="ATM_plant"/>
</dbReference>
<comment type="subcellular location">
    <subcellularLocation>
        <location evidence="16">Chromosome</location>
        <location evidence="16">Telomere</location>
    </subcellularLocation>
    <subcellularLocation>
        <location evidence="1 16">Nucleus</location>
    </subcellularLocation>
</comment>
<feature type="region of interest" description="Disordered" evidence="17">
    <location>
        <begin position="990"/>
        <end position="1017"/>
    </location>
</feature>
<dbReference type="SMART" id="SM00146">
    <property type="entry name" value="PI3Kc"/>
    <property type="match status" value="1"/>
</dbReference>
<evidence type="ECO:0000256" key="6">
    <source>
        <dbReference type="ARBA" id="ARBA00022527"/>
    </source>
</evidence>
<dbReference type="OrthoDB" id="381190at2759"/>
<name>A0A8H8CI63_PSICU</name>
<evidence type="ECO:0000256" key="17">
    <source>
        <dbReference type="SAM" id="MobiDB-lite"/>
    </source>
</evidence>
<feature type="compositionally biased region" description="Low complexity" evidence="17">
    <location>
        <begin position="2597"/>
        <end position="2612"/>
    </location>
</feature>
<comment type="caution">
    <text evidence="21">The sequence shown here is derived from an EMBL/GenBank/DDBJ whole genome shotgun (WGS) entry which is preliminary data.</text>
</comment>
<dbReference type="SMART" id="SM01342">
    <property type="entry name" value="TAN"/>
    <property type="match status" value="1"/>
</dbReference>
<dbReference type="PROSITE" id="PS51190">
    <property type="entry name" value="FATC"/>
    <property type="match status" value="1"/>
</dbReference>
<evidence type="ECO:0000256" key="2">
    <source>
        <dbReference type="ARBA" id="ARBA00010769"/>
    </source>
</evidence>
<evidence type="ECO:0000259" key="18">
    <source>
        <dbReference type="PROSITE" id="PS50290"/>
    </source>
</evidence>
<evidence type="ECO:0000256" key="1">
    <source>
        <dbReference type="ARBA" id="ARBA00004123"/>
    </source>
</evidence>
<dbReference type="InterPro" id="IPR036940">
    <property type="entry name" value="PI3/4_kinase_cat_sf"/>
</dbReference>
<dbReference type="GO" id="GO:0000781">
    <property type="term" value="C:chromosome, telomeric region"/>
    <property type="evidence" value="ECO:0007669"/>
    <property type="project" value="UniProtKB-SubCell"/>
</dbReference>
<dbReference type="PROSITE" id="PS51189">
    <property type="entry name" value="FAT"/>
    <property type="match status" value="1"/>
</dbReference>
<dbReference type="InterPro" id="IPR021668">
    <property type="entry name" value="TAN"/>
</dbReference>
<dbReference type="InterPro" id="IPR018936">
    <property type="entry name" value="PI3/4_kinase_CS"/>
</dbReference>